<name>A0ACC1XPE7_MELAZ</name>
<evidence type="ECO:0000313" key="1">
    <source>
        <dbReference type="EMBL" id="KAJ4713218.1"/>
    </source>
</evidence>
<protein>
    <submittedName>
        <fullName evidence="1">NLI interacting factor-like phosphatase</fullName>
    </submittedName>
</protein>
<accession>A0ACC1XPE7</accession>
<evidence type="ECO:0000313" key="2">
    <source>
        <dbReference type="Proteomes" id="UP001164539"/>
    </source>
</evidence>
<reference evidence="1 2" key="1">
    <citation type="journal article" date="2023" name="Science">
        <title>Complex scaffold remodeling in plant triterpene biosynthesis.</title>
        <authorList>
            <person name="De La Pena R."/>
            <person name="Hodgson H."/>
            <person name="Liu J.C."/>
            <person name="Stephenson M.J."/>
            <person name="Martin A.C."/>
            <person name="Owen C."/>
            <person name="Harkess A."/>
            <person name="Leebens-Mack J."/>
            <person name="Jimenez L.E."/>
            <person name="Osbourn A."/>
            <person name="Sattely E.S."/>
        </authorList>
    </citation>
    <scope>NUCLEOTIDE SEQUENCE [LARGE SCALE GENOMIC DNA]</scope>
    <source>
        <strain evidence="2">cv. JPN11</strain>
        <tissue evidence="1">Leaf</tissue>
    </source>
</reference>
<dbReference type="Proteomes" id="UP001164539">
    <property type="component" value="Chromosome 8"/>
</dbReference>
<gene>
    <name evidence="1" type="ORF">OWV82_015340</name>
</gene>
<comment type="caution">
    <text evidence="1">The sequence shown here is derived from an EMBL/GenBank/DDBJ whole genome shotgun (WGS) entry which is preliminary data.</text>
</comment>
<keyword evidence="2" id="KW-1185">Reference proteome</keyword>
<sequence>MDLEMELHNADSSSFAAKKKRKKRNSEPNALCKSNGSSNDCPEGASLIQDIPLERNSYAESAVDISSNSGLIEVQSNSNLMCSQNEKKTKWQQKEKNVSAPKTGNINVDSSHDCPDGASLMQDVPLDRNSSAESSVDICSNSALIEAHSNSNLMCSQKKGKRKQQRKKKKHNAPKPDSTDVDLQAVGAKTTVAPFRTESSVDTIIKIVPKNASLEPLGDTSSKMELAAAPVEMNASVNTSTKMCCIKKLSRSKKKRMRRKRLKESRILLEKDDKDHVLSGDNSLIKNIFPEKDSSLQSSVDICSKNESEMRQPNGDICLSNGHNVSENNRVINLPIANGKHLEKEDVKLAPKVAELDLTTVKEDFLMPEKQSCSKSANKSLVEKHEVQAENSLVSSETMNTSTLKRNTVVKTYIRKKRKRFSNSMVNSLDCIEGEGTRHTSGDILMKNVSVLPEGHLEQKDKDKLDDIQIALQDVSHGDGICYESPSYPTEDNISGHAACCKNPEKNYEEVFPSSHLGVMKVDGVLDGTGKKENLPQPLQPSPERVCIGHSKKKLLVLDVNGLLADIVSQPSHRKPDIMVSKKAVYKRPYCDDFLRFCFERFNIGVWSSRVKKNLDMVVDYLMGDSRKNLLFCWDASHCSTTGLNTIENYRKPLVLKELKKLWEKLEAGLPWEKGEYNETNTLLLDDSPYKALCNPAYTAIFPYPYDNRDAEDFSLAPGGDLRVYLEGLAGAENVQEYVRRNPFGQRAITESSPSWGFYSKVFCRKPRPPDYDGSSKVIYAESCEPCE</sequence>
<dbReference type="EMBL" id="CM051401">
    <property type="protein sequence ID" value="KAJ4713218.1"/>
    <property type="molecule type" value="Genomic_DNA"/>
</dbReference>
<organism evidence="1 2">
    <name type="scientific">Melia azedarach</name>
    <name type="common">Chinaberry tree</name>
    <dbReference type="NCBI Taxonomy" id="155640"/>
    <lineage>
        <taxon>Eukaryota</taxon>
        <taxon>Viridiplantae</taxon>
        <taxon>Streptophyta</taxon>
        <taxon>Embryophyta</taxon>
        <taxon>Tracheophyta</taxon>
        <taxon>Spermatophyta</taxon>
        <taxon>Magnoliopsida</taxon>
        <taxon>eudicotyledons</taxon>
        <taxon>Gunneridae</taxon>
        <taxon>Pentapetalae</taxon>
        <taxon>rosids</taxon>
        <taxon>malvids</taxon>
        <taxon>Sapindales</taxon>
        <taxon>Meliaceae</taxon>
        <taxon>Melia</taxon>
    </lineage>
</organism>
<proteinExistence type="predicted"/>